<accession>A0A9N9DHL0</accession>
<gene>
    <name evidence="3" type="ORF">PBRASI_LOCUS9494</name>
</gene>
<feature type="region of interest" description="Disordered" evidence="2">
    <location>
        <begin position="43"/>
        <end position="66"/>
    </location>
</feature>
<comment type="caution">
    <text evidence="3">The sequence shown here is derived from an EMBL/GenBank/DDBJ whole genome shotgun (WGS) entry which is preliminary data.</text>
</comment>
<feature type="compositionally biased region" description="Polar residues" evidence="2">
    <location>
        <begin position="43"/>
        <end position="58"/>
    </location>
</feature>
<reference evidence="3" key="1">
    <citation type="submission" date="2021-06" db="EMBL/GenBank/DDBJ databases">
        <authorList>
            <person name="Kallberg Y."/>
            <person name="Tangrot J."/>
            <person name="Rosling A."/>
        </authorList>
    </citation>
    <scope>NUCLEOTIDE SEQUENCE</scope>
    <source>
        <strain evidence="3">BR232B</strain>
    </source>
</reference>
<keyword evidence="4" id="KW-1185">Reference proteome</keyword>
<proteinExistence type="predicted"/>
<evidence type="ECO:0000256" key="1">
    <source>
        <dbReference type="SAM" id="Coils"/>
    </source>
</evidence>
<dbReference type="Proteomes" id="UP000789739">
    <property type="component" value="Unassembled WGS sequence"/>
</dbReference>
<name>A0A9N9DHL0_9GLOM</name>
<evidence type="ECO:0000313" key="3">
    <source>
        <dbReference type="EMBL" id="CAG8635710.1"/>
    </source>
</evidence>
<protein>
    <submittedName>
        <fullName evidence="3">10341_t:CDS:1</fullName>
    </submittedName>
</protein>
<keyword evidence="1" id="KW-0175">Coiled coil</keyword>
<dbReference type="AlphaFoldDB" id="A0A9N9DHL0"/>
<evidence type="ECO:0000313" key="4">
    <source>
        <dbReference type="Proteomes" id="UP000789739"/>
    </source>
</evidence>
<dbReference type="EMBL" id="CAJVPI010002104">
    <property type="protein sequence ID" value="CAG8635710.1"/>
    <property type="molecule type" value="Genomic_DNA"/>
</dbReference>
<sequence>MANTQSKIILLEELNSKLQAENTEFRNENAKIIIQNENAPASDNVLNSDKPNNVSASDISDRSGAPLLRNNALNSDVCQEETKSKVSDIPLTRCSTSPIPTEAVSLEEKKENEFLNLRYKEQVSKEIMEKIRETKLRDQNLSLDNTLSGPSYDGQNLKSSTISQPISVTASGNISDFSKQLPIKQNINSQAQSVIPPEIHTTIETTQLEPSPIDQVQSTITSEIKIPYNQKVEQGLMGSYLVI</sequence>
<feature type="coiled-coil region" evidence="1">
    <location>
        <begin position="1"/>
        <end position="31"/>
    </location>
</feature>
<evidence type="ECO:0000256" key="2">
    <source>
        <dbReference type="SAM" id="MobiDB-lite"/>
    </source>
</evidence>
<organism evidence="3 4">
    <name type="scientific">Paraglomus brasilianum</name>
    <dbReference type="NCBI Taxonomy" id="144538"/>
    <lineage>
        <taxon>Eukaryota</taxon>
        <taxon>Fungi</taxon>
        <taxon>Fungi incertae sedis</taxon>
        <taxon>Mucoromycota</taxon>
        <taxon>Glomeromycotina</taxon>
        <taxon>Glomeromycetes</taxon>
        <taxon>Paraglomerales</taxon>
        <taxon>Paraglomeraceae</taxon>
        <taxon>Paraglomus</taxon>
    </lineage>
</organism>